<dbReference type="EMBL" id="SRLO01004887">
    <property type="protein sequence ID" value="TNN30071.1"/>
    <property type="molecule type" value="Genomic_DNA"/>
</dbReference>
<sequence>MWATETASGTSASPGLSLSRRPAKTTWTSRTRTRRRARRRVRATARPSAWPPPRCAATRAWSSPPTGCWAANRWSRPPGTAPPTCTTWRRRSSSTRSPAMTRS</sequence>
<feature type="compositionally biased region" description="Low complexity" evidence="1">
    <location>
        <begin position="94"/>
        <end position="103"/>
    </location>
</feature>
<reference evidence="2 3" key="1">
    <citation type="submission" date="2019-03" db="EMBL/GenBank/DDBJ databases">
        <title>First draft genome of Liparis tanakae, snailfish: a comprehensive survey of snailfish specific genes.</title>
        <authorList>
            <person name="Kim W."/>
            <person name="Song I."/>
            <person name="Jeong J.-H."/>
            <person name="Kim D."/>
            <person name="Kim S."/>
            <person name="Ryu S."/>
            <person name="Song J.Y."/>
            <person name="Lee S.K."/>
        </authorList>
    </citation>
    <scope>NUCLEOTIDE SEQUENCE [LARGE SCALE GENOMIC DNA]</scope>
    <source>
        <tissue evidence="2">Muscle</tissue>
    </source>
</reference>
<evidence type="ECO:0000313" key="2">
    <source>
        <dbReference type="EMBL" id="TNN30071.1"/>
    </source>
</evidence>
<comment type="caution">
    <text evidence="2">The sequence shown here is derived from an EMBL/GenBank/DDBJ whole genome shotgun (WGS) entry which is preliminary data.</text>
</comment>
<evidence type="ECO:0000256" key="1">
    <source>
        <dbReference type="SAM" id="MobiDB-lite"/>
    </source>
</evidence>
<protein>
    <submittedName>
        <fullName evidence="2">Uncharacterized protein</fullName>
    </submittedName>
</protein>
<organism evidence="2 3">
    <name type="scientific">Liparis tanakae</name>
    <name type="common">Tanaka's snailfish</name>
    <dbReference type="NCBI Taxonomy" id="230148"/>
    <lineage>
        <taxon>Eukaryota</taxon>
        <taxon>Metazoa</taxon>
        <taxon>Chordata</taxon>
        <taxon>Craniata</taxon>
        <taxon>Vertebrata</taxon>
        <taxon>Euteleostomi</taxon>
        <taxon>Actinopterygii</taxon>
        <taxon>Neopterygii</taxon>
        <taxon>Teleostei</taxon>
        <taxon>Neoteleostei</taxon>
        <taxon>Acanthomorphata</taxon>
        <taxon>Eupercaria</taxon>
        <taxon>Perciformes</taxon>
        <taxon>Cottioidei</taxon>
        <taxon>Cottales</taxon>
        <taxon>Liparidae</taxon>
        <taxon>Liparis</taxon>
    </lineage>
</organism>
<gene>
    <name evidence="2" type="ORF">EYF80_059779</name>
</gene>
<keyword evidence="3" id="KW-1185">Reference proteome</keyword>
<dbReference type="AlphaFoldDB" id="A0A4Z2ENC0"/>
<feature type="compositionally biased region" description="Basic residues" evidence="1">
    <location>
        <begin position="31"/>
        <end position="43"/>
    </location>
</feature>
<feature type="region of interest" description="Disordered" evidence="1">
    <location>
        <begin position="1"/>
        <end position="103"/>
    </location>
</feature>
<accession>A0A4Z2ENC0</accession>
<evidence type="ECO:0000313" key="3">
    <source>
        <dbReference type="Proteomes" id="UP000314294"/>
    </source>
</evidence>
<dbReference type="Proteomes" id="UP000314294">
    <property type="component" value="Unassembled WGS sequence"/>
</dbReference>
<feature type="compositionally biased region" description="Polar residues" evidence="1">
    <location>
        <begin position="1"/>
        <end position="16"/>
    </location>
</feature>
<name>A0A4Z2ENC0_9TELE</name>
<proteinExistence type="predicted"/>